<dbReference type="GO" id="GO:0006950">
    <property type="term" value="P:response to stress"/>
    <property type="evidence" value="ECO:0007669"/>
    <property type="project" value="TreeGrafter"/>
</dbReference>
<proteinExistence type="predicted"/>
<keyword evidence="4" id="KW-0812">Transmembrane</keyword>
<evidence type="ECO:0000259" key="5">
    <source>
        <dbReference type="PROSITE" id="PS50995"/>
    </source>
</evidence>
<dbReference type="InterPro" id="IPR000835">
    <property type="entry name" value="HTH_MarR-typ"/>
</dbReference>
<dbReference type="EMBL" id="CAEZUO010000016">
    <property type="protein sequence ID" value="CAB4600417.1"/>
    <property type="molecule type" value="Genomic_DNA"/>
</dbReference>
<feature type="domain" description="HTH marR-type" evidence="5">
    <location>
        <begin position="9"/>
        <end position="149"/>
    </location>
</feature>
<organism evidence="6">
    <name type="scientific">freshwater metagenome</name>
    <dbReference type="NCBI Taxonomy" id="449393"/>
    <lineage>
        <taxon>unclassified sequences</taxon>
        <taxon>metagenomes</taxon>
        <taxon>ecological metagenomes</taxon>
    </lineage>
</organism>
<dbReference type="AlphaFoldDB" id="A0A6J6GGS9"/>
<evidence type="ECO:0000256" key="2">
    <source>
        <dbReference type="ARBA" id="ARBA00023125"/>
    </source>
</evidence>
<evidence type="ECO:0000313" key="7">
    <source>
        <dbReference type="EMBL" id="CAB4626403.1"/>
    </source>
</evidence>
<keyword evidence="1" id="KW-0805">Transcription regulation</keyword>
<dbReference type="PANTHER" id="PTHR33164">
    <property type="entry name" value="TRANSCRIPTIONAL REGULATOR, MARR FAMILY"/>
    <property type="match status" value="1"/>
</dbReference>
<dbReference type="PANTHER" id="PTHR33164:SF57">
    <property type="entry name" value="MARR-FAMILY TRANSCRIPTIONAL REGULATOR"/>
    <property type="match status" value="1"/>
</dbReference>
<keyword evidence="3" id="KW-0804">Transcription</keyword>
<dbReference type="SMART" id="SM00347">
    <property type="entry name" value="HTH_MARR"/>
    <property type="match status" value="1"/>
</dbReference>
<protein>
    <submittedName>
        <fullName evidence="6">Unannotated protein</fullName>
    </submittedName>
</protein>
<sequence length="164" mass="17733">MSRRESSETSELLRRLRDEMGSLRRITGSQRLDRLIAVRSGVAIGVAAVAVLGKVIDDGPMRMSDLADAVRTHPAALTRQVQALEAEGYVERSADPHDGRASVVAVTPAGRVAHRRIEAANDELMAEQLDGWSVEDLSALVEQLDRLVSDLRAVPASRRSKAAG</sequence>
<feature type="transmembrane region" description="Helical" evidence="4">
    <location>
        <begin position="36"/>
        <end position="56"/>
    </location>
</feature>
<gene>
    <name evidence="6" type="ORF">UFOPK1827_00550</name>
    <name evidence="7" type="ORF">UFOPK2000_00446</name>
    <name evidence="8" type="ORF">UFOPK3708_00449</name>
</gene>
<dbReference type="GO" id="GO:0003677">
    <property type="term" value="F:DNA binding"/>
    <property type="evidence" value="ECO:0007669"/>
    <property type="project" value="UniProtKB-KW"/>
</dbReference>
<keyword evidence="2" id="KW-0238">DNA-binding</keyword>
<keyword evidence="4" id="KW-1133">Transmembrane helix</keyword>
<dbReference type="InterPro" id="IPR036390">
    <property type="entry name" value="WH_DNA-bd_sf"/>
</dbReference>
<dbReference type="Gene3D" id="1.10.10.10">
    <property type="entry name" value="Winged helix-like DNA-binding domain superfamily/Winged helix DNA-binding domain"/>
    <property type="match status" value="1"/>
</dbReference>
<accession>A0A6J6GGS9</accession>
<dbReference type="EMBL" id="CAEZVK010000032">
    <property type="protein sequence ID" value="CAB4626403.1"/>
    <property type="molecule type" value="Genomic_DNA"/>
</dbReference>
<keyword evidence="4" id="KW-0472">Membrane</keyword>
<dbReference type="EMBL" id="CAFBNA010000015">
    <property type="protein sequence ID" value="CAB4924354.1"/>
    <property type="molecule type" value="Genomic_DNA"/>
</dbReference>
<dbReference type="InterPro" id="IPR039422">
    <property type="entry name" value="MarR/SlyA-like"/>
</dbReference>
<evidence type="ECO:0000256" key="3">
    <source>
        <dbReference type="ARBA" id="ARBA00023163"/>
    </source>
</evidence>
<reference evidence="6" key="1">
    <citation type="submission" date="2020-05" db="EMBL/GenBank/DDBJ databases">
        <authorList>
            <person name="Chiriac C."/>
            <person name="Salcher M."/>
            <person name="Ghai R."/>
            <person name="Kavagutti S V."/>
        </authorList>
    </citation>
    <scope>NUCLEOTIDE SEQUENCE</scope>
</reference>
<evidence type="ECO:0000313" key="8">
    <source>
        <dbReference type="EMBL" id="CAB4924354.1"/>
    </source>
</evidence>
<dbReference type="InterPro" id="IPR023187">
    <property type="entry name" value="Tscrpt_reg_MarR-type_CS"/>
</dbReference>
<evidence type="ECO:0000313" key="6">
    <source>
        <dbReference type="EMBL" id="CAB4600417.1"/>
    </source>
</evidence>
<dbReference type="PROSITE" id="PS50995">
    <property type="entry name" value="HTH_MARR_2"/>
    <property type="match status" value="1"/>
</dbReference>
<dbReference type="Pfam" id="PF01047">
    <property type="entry name" value="MarR"/>
    <property type="match status" value="1"/>
</dbReference>
<dbReference type="GO" id="GO:0003700">
    <property type="term" value="F:DNA-binding transcription factor activity"/>
    <property type="evidence" value="ECO:0007669"/>
    <property type="project" value="InterPro"/>
</dbReference>
<dbReference type="InterPro" id="IPR036388">
    <property type="entry name" value="WH-like_DNA-bd_sf"/>
</dbReference>
<evidence type="ECO:0000256" key="4">
    <source>
        <dbReference type="SAM" id="Phobius"/>
    </source>
</evidence>
<evidence type="ECO:0000256" key="1">
    <source>
        <dbReference type="ARBA" id="ARBA00023015"/>
    </source>
</evidence>
<name>A0A6J6GGS9_9ZZZZ</name>
<dbReference type="PROSITE" id="PS01117">
    <property type="entry name" value="HTH_MARR_1"/>
    <property type="match status" value="1"/>
</dbReference>
<dbReference type="SUPFAM" id="SSF46785">
    <property type="entry name" value="Winged helix' DNA-binding domain"/>
    <property type="match status" value="1"/>
</dbReference>